<evidence type="ECO:0000256" key="1">
    <source>
        <dbReference type="ARBA" id="ARBA00004167"/>
    </source>
</evidence>
<dbReference type="PROSITE" id="PS00232">
    <property type="entry name" value="CADHERIN_1"/>
    <property type="match status" value="5"/>
</dbReference>
<evidence type="ECO:0000256" key="4">
    <source>
        <dbReference type="ARBA" id="ARBA00022729"/>
    </source>
</evidence>
<keyword evidence="15" id="KW-1185">Reference proteome</keyword>
<protein>
    <submittedName>
        <fullName evidence="16">Cadherin domain-containing protein</fullName>
    </submittedName>
</protein>
<feature type="domain" description="Cadherin" evidence="14">
    <location>
        <begin position="151"/>
        <end position="207"/>
    </location>
</feature>
<evidence type="ECO:0000259" key="14">
    <source>
        <dbReference type="PROSITE" id="PS50268"/>
    </source>
</evidence>
<dbReference type="Proteomes" id="UP000887565">
    <property type="component" value="Unplaced"/>
</dbReference>
<keyword evidence="4 13" id="KW-0732">Signal</keyword>
<dbReference type="CDD" id="cd11304">
    <property type="entry name" value="Cadherin_repeat"/>
    <property type="match status" value="7"/>
</dbReference>
<evidence type="ECO:0000256" key="6">
    <source>
        <dbReference type="ARBA" id="ARBA00022837"/>
    </source>
</evidence>
<organism evidence="15 16">
    <name type="scientific">Romanomermis culicivorax</name>
    <name type="common">Nematode worm</name>
    <dbReference type="NCBI Taxonomy" id="13658"/>
    <lineage>
        <taxon>Eukaryota</taxon>
        <taxon>Metazoa</taxon>
        <taxon>Ecdysozoa</taxon>
        <taxon>Nematoda</taxon>
        <taxon>Enoplea</taxon>
        <taxon>Dorylaimia</taxon>
        <taxon>Mermithida</taxon>
        <taxon>Mermithoidea</taxon>
        <taxon>Mermithidae</taxon>
        <taxon>Romanomermis</taxon>
    </lineage>
</organism>
<dbReference type="InterPro" id="IPR020894">
    <property type="entry name" value="Cadherin_CS"/>
</dbReference>
<evidence type="ECO:0000256" key="5">
    <source>
        <dbReference type="ARBA" id="ARBA00022737"/>
    </source>
</evidence>
<dbReference type="PANTHER" id="PTHR24026">
    <property type="entry name" value="FAT ATYPICAL CADHERIN-RELATED"/>
    <property type="match status" value="1"/>
</dbReference>
<dbReference type="GO" id="GO:0007163">
    <property type="term" value="P:establishment or maintenance of cell polarity"/>
    <property type="evidence" value="ECO:0007669"/>
    <property type="project" value="UniProtKB-ARBA"/>
</dbReference>
<evidence type="ECO:0000256" key="12">
    <source>
        <dbReference type="PROSITE-ProRule" id="PRU00043"/>
    </source>
</evidence>
<evidence type="ECO:0000256" key="10">
    <source>
        <dbReference type="ARBA" id="ARBA00023157"/>
    </source>
</evidence>
<dbReference type="Pfam" id="PF23592">
    <property type="entry name" value="Cadherin_CELSR2_9th"/>
    <property type="match status" value="1"/>
</dbReference>
<dbReference type="InterPro" id="IPR015919">
    <property type="entry name" value="Cadherin-like_sf"/>
</dbReference>
<keyword evidence="10" id="KW-1015">Disulfide bond</keyword>
<dbReference type="GO" id="GO:0005509">
    <property type="term" value="F:calcium ion binding"/>
    <property type="evidence" value="ECO:0007669"/>
    <property type="project" value="UniProtKB-UniRule"/>
</dbReference>
<evidence type="ECO:0000256" key="9">
    <source>
        <dbReference type="ARBA" id="ARBA00023136"/>
    </source>
</evidence>
<dbReference type="SUPFAM" id="SSF49313">
    <property type="entry name" value="Cadherin-like"/>
    <property type="match status" value="9"/>
</dbReference>
<dbReference type="PROSITE" id="PS50268">
    <property type="entry name" value="CADHERIN_2"/>
    <property type="match status" value="8"/>
</dbReference>
<evidence type="ECO:0000256" key="3">
    <source>
        <dbReference type="ARBA" id="ARBA00022692"/>
    </source>
</evidence>
<dbReference type="GO" id="GO:0048513">
    <property type="term" value="P:animal organ development"/>
    <property type="evidence" value="ECO:0007669"/>
    <property type="project" value="UniProtKB-ARBA"/>
</dbReference>
<feature type="domain" description="Cadherin" evidence="14">
    <location>
        <begin position="512"/>
        <end position="614"/>
    </location>
</feature>
<feature type="domain" description="Cadherin" evidence="14">
    <location>
        <begin position="291"/>
        <end position="397"/>
    </location>
</feature>
<sequence>MERWAIISLIFWPPAIFCRTEELNTETSHDCYQPILNLHYLHCRIDRVNINDSDIRFWNDSLYFVDGRCSKKFYVIDISAIYRCDLRSTFVRSLRIRLQNENRRISKRFASPTITLKSAGLYFEQNEYRTSVTEEDSNNLLYSELIQICRRPLDRETISEHVFRVTAYELTKNDQFFSSSLNFENDQSASTQLVIRVLDVNDHLPIFDKSVYVGSISESVEIGTTVLHVHARDEDEDFNGKIDYSIDEDEADQNFSDFQLDLETDPAHANNCGSALVEITVEDENDNYPQFSHVTNVDIDENLDSTVRPLIAKISAYDPDLGDNGRIHYSIVSGNGHNKFSLDYKTGEIRLIDKLNHKQTPRYELLIRAQDSGLVPLSNMTLLIINVKDVNDNPPKFYSSFIQETIPEDATLGFSVVRIQAYDSDSGENSRVSYSIHGIIDDEDGPSFLENLPFKIDSTSGWISVVGLLDREKRNSYDFRVKAKDHGTPELFSFIKVNIQVADVNDNPPVFDEKFYNVSVPESAQKGSEILKVTAKDKDETAGRLDYFIISGNDDETFMLLNQADGGLLTVNKKLDYRIQPSYVLSLRVADTGGFFDICQVYVEILDVNSPPYFSEYHLYPIVVSEQEPINSTVAVIRAEDSDDGENARLLYKMDGHRGGHFRIDGVSGAIMINRKLDRETISKYNLIITVLDNGKPPLSTSTELEIVIDDFNDNYPIFQKPNYTVSIPEDLPIGTSFLQVSANDNDSGQNGRLSYAILTAENDGKDFYVDPSSGVLRVNKSLDREKVAEYNLTLIASDKGSPPLTSSTIVRILLDDINDNAPKFDKDVYDILVPENSLLESKIFTLKAHDPDYGKNAQITFKIFGGSDAASFELVADTVDPNSVDILLKTDLDYESSKKFYNFQVKADSGDLNSIVDIRIFVTDVNDHAPILNDFRFIFNNYPGRFRLASSARVPAKDLDVNDTLRFWIADQENETARKFDPFGVKSLLDVDQFTGIITLKSNLNTNRDVFGNIVVCVSDGANKRCATCQLKVTLITEEILISSVTVRLSGHTVSSFLDAYIYGRFLDALSTLLPSSVDDIIVFSV</sequence>
<feature type="signal peptide" evidence="13">
    <location>
        <begin position="1"/>
        <end position="20"/>
    </location>
</feature>
<feature type="domain" description="Cadherin" evidence="14">
    <location>
        <begin position="398"/>
        <end position="511"/>
    </location>
</feature>
<feature type="domain" description="Cadherin" evidence="14">
    <location>
        <begin position="720"/>
        <end position="825"/>
    </location>
</feature>
<proteinExistence type="predicted"/>
<keyword evidence="2" id="KW-0245">EGF-like domain</keyword>
<dbReference type="Gene3D" id="2.60.40.60">
    <property type="entry name" value="Cadherins"/>
    <property type="match status" value="9"/>
</dbReference>
<evidence type="ECO:0000256" key="13">
    <source>
        <dbReference type="SAM" id="SignalP"/>
    </source>
</evidence>
<keyword evidence="5" id="KW-0677">Repeat</keyword>
<dbReference type="AlphaFoldDB" id="A0A915HH22"/>
<feature type="domain" description="Cadherin" evidence="14">
    <location>
        <begin position="616"/>
        <end position="719"/>
    </location>
</feature>
<dbReference type="InterPro" id="IPR002126">
    <property type="entry name" value="Cadherin-like_dom"/>
</dbReference>
<dbReference type="PRINTS" id="PR00205">
    <property type="entry name" value="CADHERIN"/>
</dbReference>
<dbReference type="PANTHER" id="PTHR24026:SF51">
    <property type="entry name" value="PROTOCADHERIN-LIKE WING POLARITY PROTEIN STAN"/>
    <property type="match status" value="1"/>
</dbReference>
<evidence type="ECO:0000256" key="2">
    <source>
        <dbReference type="ARBA" id="ARBA00022536"/>
    </source>
</evidence>
<dbReference type="InterPro" id="IPR056286">
    <property type="entry name" value="Cadherin_CELSR1-3_9th"/>
</dbReference>
<name>A0A915HH22_ROMCU</name>
<dbReference type="FunFam" id="2.60.40.60:FF:000024">
    <property type="entry name" value="FAT atypical cadherin 3"/>
    <property type="match status" value="1"/>
</dbReference>
<dbReference type="FunFam" id="2.60.40.60:FF:000039">
    <property type="entry name" value="FAT atypical cadherin 3"/>
    <property type="match status" value="2"/>
</dbReference>
<dbReference type="SMART" id="SM00112">
    <property type="entry name" value="CA"/>
    <property type="match status" value="8"/>
</dbReference>
<dbReference type="OMA" id="DYENGWI"/>
<dbReference type="FunFam" id="2.60.40.60:FF:000058">
    <property type="entry name" value="FAT atypical cadherin 3"/>
    <property type="match status" value="1"/>
</dbReference>
<comment type="subcellular location">
    <subcellularLocation>
        <location evidence="1">Membrane</location>
        <topology evidence="1">Single-pass membrane protein</topology>
    </subcellularLocation>
</comment>
<dbReference type="Pfam" id="PF00028">
    <property type="entry name" value="Cadherin"/>
    <property type="match status" value="6"/>
</dbReference>
<reference evidence="16" key="1">
    <citation type="submission" date="2022-11" db="UniProtKB">
        <authorList>
            <consortium name="WormBaseParasite"/>
        </authorList>
    </citation>
    <scope>IDENTIFICATION</scope>
</reference>
<feature type="domain" description="Cadherin" evidence="14">
    <location>
        <begin position="826"/>
        <end position="933"/>
    </location>
</feature>
<accession>A0A915HH22</accession>
<keyword evidence="3" id="KW-0812">Transmembrane</keyword>
<evidence type="ECO:0000313" key="16">
    <source>
        <dbReference type="WBParaSite" id="nRc.2.0.1.t00920-RA"/>
    </source>
</evidence>
<dbReference type="WBParaSite" id="nRc.2.0.1.t00920-RA">
    <property type="protein sequence ID" value="nRc.2.0.1.t00920-RA"/>
    <property type="gene ID" value="nRc.2.0.1.g00920"/>
</dbReference>
<dbReference type="GO" id="GO:0048589">
    <property type="term" value="P:developmental growth"/>
    <property type="evidence" value="ECO:0007669"/>
    <property type="project" value="UniProtKB-ARBA"/>
</dbReference>
<dbReference type="GO" id="GO:0007156">
    <property type="term" value="P:homophilic cell adhesion via plasma membrane adhesion molecules"/>
    <property type="evidence" value="ECO:0007669"/>
    <property type="project" value="InterPro"/>
</dbReference>
<feature type="domain" description="Cadherin" evidence="14">
    <location>
        <begin position="208"/>
        <end position="288"/>
    </location>
</feature>
<keyword evidence="9" id="KW-0472">Membrane</keyword>
<evidence type="ECO:0000256" key="7">
    <source>
        <dbReference type="ARBA" id="ARBA00022889"/>
    </source>
</evidence>
<evidence type="ECO:0000313" key="15">
    <source>
        <dbReference type="Proteomes" id="UP000887565"/>
    </source>
</evidence>
<dbReference type="FunFam" id="2.60.40.60:FF:000020">
    <property type="entry name" value="Dachsous cadherin-related 1b"/>
    <property type="match status" value="2"/>
</dbReference>
<keyword evidence="11" id="KW-0325">Glycoprotein</keyword>
<keyword evidence="7" id="KW-0130">Cell adhesion</keyword>
<dbReference type="GO" id="GO:0001736">
    <property type="term" value="P:establishment of planar polarity"/>
    <property type="evidence" value="ECO:0007669"/>
    <property type="project" value="UniProtKB-ARBA"/>
</dbReference>
<evidence type="ECO:0000256" key="8">
    <source>
        <dbReference type="ARBA" id="ARBA00022989"/>
    </source>
</evidence>
<keyword evidence="6 12" id="KW-0106">Calcium</keyword>
<dbReference type="GO" id="GO:0005886">
    <property type="term" value="C:plasma membrane"/>
    <property type="evidence" value="ECO:0007669"/>
    <property type="project" value="InterPro"/>
</dbReference>
<evidence type="ECO:0000256" key="11">
    <source>
        <dbReference type="ARBA" id="ARBA00023180"/>
    </source>
</evidence>
<keyword evidence="8" id="KW-1133">Transmembrane helix</keyword>
<feature type="chain" id="PRO_5037287923" evidence="13">
    <location>
        <begin position="21"/>
        <end position="1087"/>
    </location>
</feature>